<dbReference type="InterPro" id="IPR004364">
    <property type="entry name" value="Aa-tRNA-synt_II"/>
</dbReference>
<name>A0ABM8Q704_9BACT</name>
<keyword evidence="8 9" id="KW-0460">Magnesium</keyword>
<evidence type="ECO:0000313" key="12">
    <source>
        <dbReference type="Proteomes" id="UP000789359"/>
    </source>
</evidence>
<evidence type="ECO:0000256" key="2">
    <source>
        <dbReference type="ARBA" id="ARBA00022598"/>
    </source>
</evidence>
<dbReference type="InterPro" id="IPR045864">
    <property type="entry name" value="aa-tRNA-synth_II/BPL/LPL"/>
</dbReference>
<evidence type="ECO:0000256" key="8">
    <source>
        <dbReference type="HAMAP-Rule" id="MF_00252"/>
    </source>
</evidence>
<dbReference type="InterPro" id="IPR006195">
    <property type="entry name" value="aa-tRNA-synth_II"/>
</dbReference>
<dbReference type="EMBL" id="CAJHOE010000003">
    <property type="protein sequence ID" value="CAD7288573.1"/>
    <property type="molecule type" value="Genomic_DNA"/>
</dbReference>
<evidence type="ECO:0000256" key="9">
    <source>
        <dbReference type="RuleBase" id="RU000336"/>
    </source>
</evidence>
<dbReference type="EC" id="6.1.1.6" evidence="8"/>
<protein>
    <recommendedName>
        <fullName evidence="8">Lysine--tRNA ligase</fullName>
        <ecNumber evidence="8">6.1.1.6</ecNumber>
    </recommendedName>
    <alternativeName>
        <fullName evidence="8">Lysyl-tRNA synthetase</fullName>
        <shortName evidence="8">LysRS</shortName>
    </alternativeName>
</protein>
<dbReference type="Gene3D" id="3.30.930.10">
    <property type="entry name" value="Bira Bifunctional Protein, Domain 2"/>
    <property type="match status" value="1"/>
</dbReference>
<comment type="subcellular location">
    <subcellularLocation>
        <location evidence="8">Cytoplasm</location>
    </subcellularLocation>
</comment>
<dbReference type="GO" id="GO:0004824">
    <property type="term" value="F:lysine-tRNA ligase activity"/>
    <property type="evidence" value="ECO:0007669"/>
    <property type="project" value="UniProtKB-EC"/>
</dbReference>
<keyword evidence="4 8" id="KW-0547">Nucleotide-binding</keyword>
<feature type="binding site" evidence="8">
    <location>
        <position position="412"/>
    </location>
    <ligand>
        <name>Mg(2+)</name>
        <dbReference type="ChEBI" id="CHEBI:18420"/>
        <label>2</label>
    </ligand>
</feature>
<evidence type="ECO:0000256" key="4">
    <source>
        <dbReference type="ARBA" id="ARBA00022741"/>
    </source>
</evidence>
<dbReference type="NCBIfam" id="NF001756">
    <property type="entry name" value="PRK00484.1"/>
    <property type="match status" value="1"/>
</dbReference>
<gene>
    <name evidence="8 11" type="primary">lysS</name>
    <name evidence="11" type="ORF">LMG8286_01402</name>
</gene>
<dbReference type="InterPro" id="IPR018149">
    <property type="entry name" value="Lys-tRNA-synth_II_C"/>
</dbReference>
<dbReference type="NCBIfam" id="TIGR00499">
    <property type="entry name" value="lysS_bact"/>
    <property type="match status" value="1"/>
</dbReference>
<keyword evidence="2 8" id="KW-0436">Ligase</keyword>
<sequence length="504" mass="58103">MIFENKLELQRLQTADELRKIGVNPYPHFLRRDMDITKFKIKFNHIKDTEERKAEGQFVGLAGRIKLIRDAGKAIFANIEDEDANLQIYFSNKTLDPEWFNVVKKNIEVGDIVYVRGYAFITRTGEFSMHVSEITLAAKAISPLPEKYHGLVDIEMRYRQRYLDMIMNPEVRNDFKKRSIIVATIRRFFEDKGFLEVETPMMHPIAGGANAKPFVTFHNALGVDRYLRIAPELYLKRLIVGGFEAVYEMNRNFRNEGMDLTHNPEFTSIEFYWAYHTYHDLMGLTEDLFTTLIDKLEMPKVIEFDGMQIDFSKPFSRITYKKALVDIGGLDPAIIDDREKILAKLKSDGFEANSKLDLGHLQAELFDNYVESKLINPTFITDFPISISPLSRRNDKHPDIAERFELFIAGRELANGFNELNDPIDQYNRFAGQIDAKNAGDDEAHEMDEDYVRALGYAMPPTAGEGIGIDRLVMLLTNKKSIRDVVLFPAMRPLKNENQPKESK</sequence>
<dbReference type="InterPro" id="IPR044136">
    <property type="entry name" value="Lys-tRNA-ligase_II_N"/>
</dbReference>
<reference evidence="11 12" key="1">
    <citation type="submission" date="2020-11" db="EMBL/GenBank/DDBJ databases">
        <authorList>
            <person name="Peeters C."/>
        </authorList>
    </citation>
    <scope>NUCLEOTIDE SEQUENCE [LARGE SCALE GENOMIC DNA]</scope>
    <source>
        <strain evidence="11 12">LMG 8286</strain>
    </source>
</reference>
<dbReference type="CDD" id="cd00775">
    <property type="entry name" value="LysRS_core"/>
    <property type="match status" value="1"/>
</dbReference>
<dbReference type="PANTHER" id="PTHR42918">
    <property type="entry name" value="LYSYL-TRNA SYNTHETASE"/>
    <property type="match status" value="1"/>
</dbReference>
<proteinExistence type="inferred from homology"/>
<feature type="binding site" evidence="8">
    <location>
        <position position="405"/>
    </location>
    <ligand>
        <name>Mg(2+)</name>
        <dbReference type="ChEBI" id="CHEBI:18420"/>
        <label>1</label>
    </ligand>
</feature>
<keyword evidence="6 8" id="KW-0030">Aminoacyl-tRNA synthetase</keyword>
<organism evidence="11 12">
    <name type="scientific">Campylobacter suis</name>
    <dbReference type="NCBI Taxonomy" id="2790657"/>
    <lineage>
        <taxon>Bacteria</taxon>
        <taxon>Pseudomonadati</taxon>
        <taxon>Campylobacterota</taxon>
        <taxon>Epsilonproteobacteria</taxon>
        <taxon>Campylobacterales</taxon>
        <taxon>Campylobacteraceae</taxon>
        <taxon>Campylobacter</taxon>
    </lineage>
</organism>
<comment type="catalytic activity">
    <reaction evidence="7 8 9">
        <text>tRNA(Lys) + L-lysine + ATP = L-lysyl-tRNA(Lys) + AMP + diphosphate</text>
        <dbReference type="Rhea" id="RHEA:20792"/>
        <dbReference type="Rhea" id="RHEA-COMP:9696"/>
        <dbReference type="Rhea" id="RHEA-COMP:9697"/>
        <dbReference type="ChEBI" id="CHEBI:30616"/>
        <dbReference type="ChEBI" id="CHEBI:32551"/>
        <dbReference type="ChEBI" id="CHEBI:33019"/>
        <dbReference type="ChEBI" id="CHEBI:78442"/>
        <dbReference type="ChEBI" id="CHEBI:78529"/>
        <dbReference type="ChEBI" id="CHEBI:456215"/>
        <dbReference type="EC" id="6.1.1.6"/>
    </reaction>
</comment>
<evidence type="ECO:0000313" key="11">
    <source>
        <dbReference type="EMBL" id="CAD7288573.1"/>
    </source>
</evidence>
<evidence type="ECO:0000256" key="7">
    <source>
        <dbReference type="ARBA" id="ARBA00048573"/>
    </source>
</evidence>
<comment type="caution">
    <text evidence="11">The sequence shown here is derived from an EMBL/GenBank/DDBJ whole genome shotgun (WGS) entry which is preliminary data.</text>
</comment>
<dbReference type="InterPro" id="IPR004365">
    <property type="entry name" value="NA-bd_OB_tRNA"/>
</dbReference>
<dbReference type="HAMAP" id="MF_00252">
    <property type="entry name" value="Lys_tRNA_synth_class2"/>
    <property type="match status" value="1"/>
</dbReference>
<keyword evidence="5 8" id="KW-0067">ATP-binding</keyword>
<keyword evidence="3 8" id="KW-0479">Metal-binding</keyword>
<dbReference type="Pfam" id="PF00152">
    <property type="entry name" value="tRNA-synt_2"/>
    <property type="match status" value="1"/>
</dbReference>
<keyword evidence="12" id="KW-1185">Reference proteome</keyword>
<evidence type="ECO:0000256" key="5">
    <source>
        <dbReference type="ARBA" id="ARBA00022840"/>
    </source>
</evidence>
<evidence type="ECO:0000256" key="6">
    <source>
        <dbReference type="ARBA" id="ARBA00023146"/>
    </source>
</evidence>
<dbReference type="PRINTS" id="PR00982">
    <property type="entry name" value="TRNASYNTHLYS"/>
</dbReference>
<evidence type="ECO:0000256" key="3">
    <source>
        <dbReference type="ARBA" id="ARBA00022723"/>
    </source>
</evidence>
<feature type="domain" description="Aminoacyl-transfer RNA synthetases class-II family profile" evidence="10">
    <location>
        <begin position="175"/>
        <end position="493"/>
    </location>
</feature>
<comment type="similarity">
    <text evidence="1 8">Belongs to the class-II aminoacyl-tRNA synthetase family.</text>
</comment>
<dbReference type="InterPro" id="IPR002313">
    <property type="entry name" value="Lys-tRNA-ligase_II"/>
</dbReference>
<comment type="cofactor">
    <cofactor evidence="8 9">
        <name>Mg(2+)</name>
        <dbReference type="ChEBI" id="CHEBI:18420"/>
    </cofactor>
    <text evidence="8 9">Binds 3 Mg(2+) ions per subunit.</text>
</comment>
<dbReference type="SUPFAM" id="SSF50249">
    <property type="entry name" value="Nucleic acid-binding proteins"/>
    <property type="match status" value="1"/>
</dbReference>
<dbReference type="Gene3D" id="2.40.50.140">
    <property type="entry name" value="Nucleic acid-binding proteins"/>
    <property type="match status" value="1"/>
</dbReference>
<dbReference type="CDD" id="cd04322">
    <property type="entry name" value="LysRS_N"/>
    <property type="match status" value="1"/>
</dbReference>
<accession>A0ABM8Q704</accession>
<evidence type="ECO:0000259" key="10">
    <source>
        <dbReference type="PROSITE" id="PS50862"/>
    </source>
</evidence>
<evidence type="ECO:0000256" key="1">
    <source>
        <dbReference type="ARBA" id="ARBA00008226"/>
    </source>
</evidence>
<dbReference type="Pfam" id="PF01336">
    <property type="entry name" value="tRNA_anti-codon"/>
    <property type="match status" value="1"/>
</dbReference>
<feature type="binding site" evidence="8">
    <location>
        <position position="412"/>
    </location>
    <ligand>
        <name>Mg(2+)</name>
        <dbReference type="ChEBI" id="CHEBI:18420"/>
        <label>1</label>
    </ligand>
</feature>
<keyword evidence="8" id="KW-0648">Protein biosynthesis</keyword>
<keyword evidence="8" id="KW-0963">Cytoplasm</keyword>
<dbReference type="SUPFAM" id="SSF55681">
    <property type="entry name" value="Class II aaRS and biotin synthetases"/>
    <property type="match status" value="1"/>
</dbReference>
<dbReference type="InterPro" id="IPR012340">
    <property type="entry name" value="NA-bd_OB-fold"/>
</dbReference>
<dbReference type="PROSITE" id="PS50862">
    <property type="entry name" value="AA_TRNA_LIGASE_II"/>
    <property type="match status" value="1"/>
</dbReference>
<dbReference type="Proteomes" id="UP000789359">
    <property type="component" value="Unassembled WGS sequence"/>
</dbReference>
<dbReference type="PANTHER" id="PTHR42918:SF15">
    <property type="entry name" value="LYSINE--TRNA LIGASE, CHLOROPLASTIC_MITOCHONDRIAL"/>
    <property type="match status" value="1"/>
</dbReference>
<comment type="subunit">
    <text evidence="8">Homodimer.</text>
</comment>